<dbReference type="SUPFAM" id="SSF52980">
    <property type="entry name" value="Restriction endonuclease-like"/>
    <property type="match status" value="1"/>
</dbReference>
<dbReference type="RefSeq" id="WP_114277705.1">
    <property type="nucleotide sequence ID" value="NZ_QPJY01000001.1"/>
</dbReference>
<reference evidence="1 2" key="1">
    <citation type="submission" date="2018-07" db="EMBL/GenBank/DDBJ databases">
        <title>Genomic Encyclopedia of Type Strains, Phase IV (KMG-IV): sequencing the most valuable type-strain genomes for metagenomic binning, comparative biology and taxonomic classification.</title>
        <authorList>
            <person name="Goeker M."/>
        </authorList>
    </citation>
    <scope>NUCLEOTIDE SEQUENCE [LARGE SCALE GENOMIC DNA]</scope>
    <source>
        <strain evidence="1 2">DSM 26407</strain>
    </source>
</reference>
<dbReference type="PANTHER" id="PTHR38784:SF1">
    <property type="entry name" value="SUCROSE PHOSPHORYLASE"/>
    <property type="match status" value="1"/>
</dbReference>
<dbReference type="Gene3D" id="3.10.640.10">
    <property type="entry name" value="Restriction endonuclease-like alpha-beta roll domain"/>
    <property type="match status" value="1"/>
</dbReference>
<organism evidence="1 2">
    <name type="scientific">Thioalbus denitrificans</name>
    <dbReference type="NCBI Taxonomy" id="547122"/>
    <lineage>
        <taxon>Bacteria</taxon>
        <taxon>Pseudomonadati</taxon>
        <taxon>Pseudomonadota</taxon>
        <taxon>Gammaproteobacteria</taxon>
        <taxon>Chromatiales</taxon>
        <taxon>Ectothiorhodospiraceae</taxon>
        <taxon>Thioalbus</taxon>
    </lineage>
</organism>
<name>A0A369CFH4_9GAMM</name>
<accession>A0A369CFH4</accession>
<dbReference type="PANTHER" id="PTHR38784">
    <property type="entry name" value="SUCROSE PHOSPHORYLASE"/>
    <property type="match status" value="1"/>
</dbReference>
<gene>
    <name evidence="1" type="ORF">DFQ59_10198</name>
</gene>
<dbReference type="InterPro" id="IPR011335">
    <property type="entry name" value="Restrct_endonuc-II-like"/>
</dbReference>
<evidence type="ECO:0000313" key="2">
    <source>
        <dbReference type="Proteomes" id="UP000252707"/>
    </source>
</evidence>
<dbReference type="SMART" id="SM01322">
    <property type="entry name" value="YaeQ"/>
    <property type="match status" value="1"/>
</dbReference>
<dbReference type="PIRSF" id="PIRSF011484">
    <property type="entry name" value="YaeQ"/>
    <property type="match status" value="1"/>
</dbReference>
<proteinExistence type="predicted"/>
<protein>
    <submittedName>
        <fullName evidence="1">Uncharacterized protein YaeQ</fullName>
    </submittedName>
</protein>
<dbReference type="Pfam" id="PF07152">
    <property type="entry name" value="YaeQ"/>
    <property type="match status" value="1"/>
</dbReference>
<dbReference type="Proteomes" id="UP000252707">
    <property type="component" value="Unassembled WGS sequence"/>
</dbReference>
<dbReference type="EMBL" id="QPJY01000001">
    <property type="protein sequence ID" value="RCX32800.1"/>
    <property type="molecule type" value="Genomic_DNA"/>
</dbReference>
<dbReference type="CDD" id="cd22368">
    <property type="entry name" value="YaeQ-like"/>
    <property type="match status" value="1"/>
</dbReference>
<dbReference type="InterPro" id="IPR038590">
    <property type="entry name" value="YaeQ_sf"/>
</dbReference>
<keyword evidence="2" id="KW-1185">Reference proteome</keyword>
<sequence>MALTATIFKAELQIADMDRNHYADHALTLARHPSETDERMMVRLLAFALHAGEALQFTKGLCADDEPALWERSLDEEIRLWIDVGLPDARRLRRACGRARQVVLYTYGGRTAGQWWERNARELERLDNLRVFDLPQEATRALAGLVSRTMRLQCTVQEGQVWLGNAEATVLIEPRSLLGER</sequence>
<dbReference type="InterPro" id="IPR009822">
    <property type="entry name" value="YaeQ"/>
</dbReference>
<comment type="caution">
    <text evidence="1">The sequence shown here is derived from an EMBL/GenBank/DDBJ whole genome shotgun (WGS) entry which is preliminary data.</text>
</comment>
<dbReference type="AlphaFoldDB" id="A0A369CFH4"/>
<dbReference type="OrthoDB" id="5293309at2"/>
<evidence type="ECO:0000313" key="1">
    <source>
        <dbReference type="EMBL" id="RCX32800.1"/>
    </source>
</evidence>